<proteinExistence type="predicted"/>
<gene>
    <name evidence="2" type="ORF">Pta02_78960</name>
</gene>
<dbReference type="AlphaFoldDB" id="A0A8J3WYF2"/>
<evidence type="ECO:0008006" key="4">
    <source>
        <dbReference type="Google" id="ProtNLM"/>
    </source>
</evidence>
<protein>
    <recommendedName>
        <fullName evidence="4">LGFP repeat-containing protein</fullName>
    </recommendedName>
</protein>
<dbReference type="EMBL" id="BOOK01000084">
    <property type="protein sequence ID" value="GII05888.1"/>
    <property type="molecule type" value="Genomic_DNA"/>
</dbReference>
<dbReference type="RefSeq" id="WP_203880091.1">
    <property type="nucleotide sequence ID" value="NZ_BOOK01000084.1"/>
</dbReference>
<organism evidence="2 3">
    <name type="scientific">Planobispora takensis</name>
    <dbReference type="NCBI Taxonomy" id="1367882"/>
    <lineage>
        <taxon>Bacteria</taxon>
        <taxon>Bacillati</taxon>
        <taxon>Actinomycetota</taxon>
        <taxon>Actinomycetes</taxon>
        <taxon>Streptosporangiales</taxon>
        <taxon>Streptosporangiaceae</taxon>
        <taxon>Planobispora</taxon>
    </lineage>
</organism>
<evidence type="ECO:0000313" key="2">
    <source>
        <dbReference type="EMBL" id="GII05888.1"/>
    </source>
</evidence>
<accession>A0A8J3WYF2</accession>
<evidence type="ECO:0000256" key="1">
    <source>
        <dbReference type="SAM" id="SignalP"/>
    </source>
</evidence>
<reference evidence="2" key="1">
    <citation type="submission" date="2021-01" db="EMBL/GenBank/DDBJ databases">
        <title>Whole genome shotgun sequence of Planobispora takensis NBRC 109077.</title>
        <authorList>
            <person name="Komaki H."/>
            <person name="Tamura T."/>
        </authorList>
    </citation>
    <scope>NUCLEOTIDE SEQUENCE</scope>
    <source>
        <strain evidence="2">NBRC 109077</strain>
    </source>
</reference>
<feature type="signal peptide" evidence="1">
    <location>
        <begin position="1"/>
        <end position="26"/>
    </location>
</feature>
<comment type="caution">
    <text evidence="2">The sequence shown here is derived from an EMBL/GenBank/DDBJ whole genome shotgun (WGS) entry which is preliminary data.</text>
</comment>
<keyword evidence="1" id="KW-0732">Signal</keyword>
<sequence length="207" mass="22005">MFVNRALPAVAAAAASLAVLAPAAQAASSASAPASLARADACDPALVAPQGSLIGKLWRSNGGPASVYGCPVTKEFGYPDKRGSWQRFRNGKIVWSPNLGEGTLVRVYQARSSGNLVFRWSGTGRDWDFFNVRWSRNGGPATQVKVTRIDPWSGAYSMAPHVRDGVGTSTNGDSHPKFVFIVQGCDRGTFSSDCGPWSIPTSITTRQ</sequence>
<keyword evidence="3" id="KW-1185">Reference proteome</keyword>
<dbReference type="Pfam" id="PF08310">
    <property type="entry name" value="LGFP"/>
    <property type="match status" value="1"/>
</dbReference>
<dbReference type="InterPro" id="IPR013207">
    <property type="entry name" value="LGFP"/>
</dbReference>
<evidence type="ECO:0000313" key="3">
    <source>
        <dbReference type="Proteomes" id="UP000634476"/>
    </source>
</evidence>
<dbReference type="Proteomes" id="UP000634476">
    <property type="component" value="Unassembled WGS sequence"/>
</dbReference>
<name>A0A8J3WYF2_9ACTN</name>
<feature type="chain" id="PRO_5035255123" description="LGFP repeat-containing protein" evidence="1">
    <location>
        <begin position="27"/>
        <end position="207"/>
    </location>
</feature>